<evidence type="ECO:0000256" key="2">
    <source>
        <dbReference type="ARBA" id="ARBA00022692"/>
    </source>
</evidence>
<evidence type="ECO:0000256" key="4">
    <source>
        <dbReference type="ARBA" id="ARBA00023136"/>
    </source>
</evidence>
<dbReference type="Pfam" id="PF01943">
    <property type="entry name" value="Polysacc_synt"/>
    <property type="match status" value="1"/>
</dbReference>
<feature type="transmembrane region" description="Helical" evidence="5">
    <location>
        <begin position="341"/>
        <end position="363"/>
    </location>
</feature>
<evidence type="ECO:0000256" key="1">
    <source>
        <dbReference type="ARBA" id="ARBA00004141"/>
    </source>
</evidence>
<dbReference type="InterPro" id="IPR052556">
    <property type="entry name" value="PolySynth_Transporter"/>
</dbReference>
<feature type="transmembrane region" description="Helical" evidence="5">
    <location>
        <begin position="155"/>
        <end position="177"/>
    </location>
</feature>
<feature type="transmembrane region" description="Helical" evidence="5">
    <location>
        <begin position="223"/>
        <end position="243"/>
    </location>
</feature>
<organism evidence="6 7">
    <name type="scientific">Daejeonella rubra</name>
    <dbReference type="NCBI Taxonomy" id="990371"/>
    <lineage>
        <taxon>Bacteria</taxon>
        <taxon>Pseudomonadati</taxon>
        <taxon>Bacteroidota</taxon>
        <taxon>Sphingobacteriia</taxon>
        <taxon>Sphingobacteriales</taxon>
        <taxon>Sphingobacteriaceae</taxon>
        <taxon>Daejeonella</taxon>
    </lineage>
</organism>
<feature type="transmembrane region" description="Helical" evidence="5">
    <location>
        <begin position="269"/>
        <end position="286"/>
    </location>
</feature>
<feature type="transmembrane region" description="Helical" evidence="5">
    <location>
        <begin position="306"/>
        <end position="329"/>
    </location>
</feature>
<keyword evidence="3 5" id="KW-1133">Transmembrane helix</keyword>
<evidence type="ECO:0000256" key="3">
    <source>
        <dbReference type="ARBA" id="ARBA00022989"/>
    </source>
</evidence>
<proteinExistence type="predicted"/>
<dbReference type="InterPro" id="IPR002797">
    <property type="entry name" value="Polysacc_synth"/>
</dbReference>
<reference evidence="7" key="1">
    <citation type="submission" date="2016-10" db="EMBL/GenBank/DDBJ databases">
        <authorList>
            <person name="Varghese N."/>
            <person name="Submissions S."/>
        </authorList>
    </citation>
    <scope>NUCLEOTIDE SEQUENCE [LARGE SCALE GENOMIC DNA]</scope>
    <source>
        <strain evidence="7">DSM 24536</strain>
    </source>
</reference>
<gene>
    <name evidence="6" type="ORF">SAMN05421813_12551</name>
</gene>
<feature type="transmembrane region" description="Helical" evidence="5">
    <location>
        <begin position="58"/>
        <end position="76"/>
    </location>
</feature>
<keyword evidence="7" id="KW-1185">Reference proteome</keyword>
<feature type="transmembrane region" description="Helical" evidence="5">
    <location>
        <begin position="183"/>
        <end position="202"/>
    </location>
</feature>
<keyword evidence="4 5" id="KW-0472">Membrane</keyword>
<evidence type="ECO:0000313" key="7">
    <source>
        <dbReference type="Proteomes" id="UP000199226"/>
    </source>
</evidence>
<name>A0A1G9WIZ6_9SPHI</name>
<keyword evidence="2 5" id="KW-0812">Transmembrane</keyword>
<comment type="subcellular location">
    <subcellularLocation>
        <location evidence="1">Membrane</location>
        <topology evidence="1">Multi-pass membrane protein</topology>
    </subcellularLocation>
</comment>
<protein>
    <submittedName>
        <fullName evidence="6">Membrane protein involved in the export of O-antigen and teichoic acid</fullName>
    </submittedName>
</protein>
<dbReference type="Proteomes" id="UP000199226">
    <property type="component" value="Unassembled WGS sequence"/>
</dbReference>
<dbReference type="CDD" id="cd13128">
    <property type="entry name" value="MATE_Wzx_like"/>
    <property type="match status" value="1"/>
</dbReference>
<dbReference type="PANTHER" id="PTHR43424:SF1">
    <property type="entry name" value="LOCUS PUTATIVE PROTEIN 1-RELATED"/>
    <property type="match status" value="1"/>
</dbReference>
<feature type="transmembrane region" description="Helical" evidence="5">
    <location>
        <begin position="370"/>
        <end position="391"/>
    </location>
</feature>
<dbReference type="OrthoDB" id="88014at2"/>
<dbReference type="RefSeq" id="WP_090706129.1">
    <property type="nucleotide sequence ID" value="NZ_FNHH01000025.1"/>
</dbReference>
<dbReference type="STRING" id="990371.SAMN05421813_12551"/>
<dbReference type="EMBL" id="FNHH01000025">
    <property type="protein sequence ID" value="SDM84508.1"/>
    <property type="molecule type" value="Genomic_DNA"/>
</dbReference>
<evidence type="ECO:0000313" key="6">
    <source>
        <dbReference type="EMBL" id="SDM84508.1"/>
    </source>
</evidence>
<dbReference type="GO" id="GO:0016020">
    <property type="term" value="C:membrane"/>
    <property type="evidence" value="ECO:0007669"/>
    <property type="project" value="UniProtKB-SubCell"/>
</dbReference>
<dbReference type="PANTHER" id="PTHR43424">
    <property type="entry name" value="LOCUS PUTATIVE PROTEIN 1-RELATED"/>
    <property type="match status" value="1"/>
</dbReference>
<feature type="transmembrane region" description="Helical" evidence="5">
    <location>
        <begin position="97"/>
        <end position="117"/>
    </location>
</feature>
<sequence length="441" mass="49026">MKFPVVPGFDQQAFNKYLKNTGWLFLARVGSLIIKILAGIAVANYLGKTENGLLNYPLVFVTFFIAAAALGLDGFVTRELLASPGNKNKLLGTAFRMRFLAGLIIIPLAALTFLLFKGNNSDIPVSYILIASCIGLAQSLNIIDSYFQSQVQGKYVMMVQVAGNLLSAGIKLFLILISAPLYWFIWTLLADAVLLGIGYLIVYRARGNKISEWQFESKLAGNLLKHSWPLAFSAILVTVYMKIGQLMVESFLGVAALGVYSTVVNWSESWYFIPVAIVTSVFPAIMNARRDDPVRYHKRLRDMYDLMMVISLSIAIFMTFASPFIYKYFYAAEFAEGAKILSIHIWAGVFVFLGSASGQYLIAEGYTKYSLYRTGAGAVINVVLGFFWIPLYGLQGAAFATLIAYFSATFFILVFPETRKQGINMLKSLFLISLIQKISKR</sequence>
<accession>A0A1G9WIZ6</accession>
<feature type="transmembrane region" description="Helical" evidence="5">
    <location>
        <begin position="123"/>
        <end position="143"/>
    </location>
</feature>
<dbReference type="AlphaFoldDB" id="A0A1G9WIZ6"/>
<feature type="transmembrane region" description="Helical" evidence="5">
    <location>
        <begin position="397"/>
        <end position="415"/>
    </location>
</feature>
<evidence type="ECO:0000256" key="5">
    <source>
        <dbReference type="SAM" id="Phobius"/>
    </source>
</evidence>
<feature type="transmembrane region" description="Helical" evidence="5">
    <location>
        <begin position="21"/>
        <end position="46"/>
    </location>
</feature>